<dbReference type="Proteomes" id="UP001501521">
    <property type="component" value="Unassembled WGS sequence"/>
</dbReference>
<evidence type="ECO:0000313" key="2">
    <source>
        <dbReference type="Proteomes" id="UP001501521"/>
    </source>
</evidence>
<organism evidence="1 2">
    <name type="scientific">Tessaracoccus lubricantis</name>
    <dbReference type="NCBI Taxonomy" id="545543"/>
    <lineage>
        <taxon>Bacteria</taxon>
        <taxon>Bacillati</taxon>
        <taxon>Actinomycetota</taxon>
        <taxon>Actinomycetes</taxon>
        <taxon>Propionibacteriales</taxon>
        <taxon>Propionibacteriaceae</taxon>
        <taxon>Tessaracoccus</taxon>
    </lineage>
</organism>
<dbReference type="EMBL" id="BAABLV010000043">
    <property type="protein sequence ID" value="GAA4907904.1"/>
    <property type="molecule type" value="Genomic_DNA"/>
</dbReference>
<dbReference type="RefSeq" id="WP_345584184.1">
    <property type="nucleotide sequence ID" value="NZ_BAABLV010000043.1"/>
</dbReference>
<accession>A0ABP9FN43</accession>
<reference evidence="2" key="1">
    <citation type="journal article" date="2019" name="Int. J. Syst. Evol. Microbiol.">
        <title>The Global Catalogue of Microorganisms (GCM) 10K type strain sequencing project: providing services to taxonomists for standard genome sequencing and annotation.</title>
        <authorList>
            <consortium name="The Broad Institute Genomics Platform"/>
            <consortium name="The Broad Institute Genome Sequencing Center for Infectious Disease"/>
            <person name="Wu L."/>
            <person name="Ma J."/>
        </authorList>
    </citation>
    <scope>NUCLEOTIDE SEQUENCE [LARGE SCALE GENOMIC DNA]</scope>
    <source>
        <strain evidence="2">JCM 19125</strain>
    </source>
</reference>
<keyword evidence="2" id="KW-1185">Reference proteome</keyword>
<protein>
    <submittedName>
        <fullName evidence="1">Uncharacterized protein</fullName>
    </submittedName>
</protein>
<evidence type="ECO:0000313" key="1">
    <source>
        <dbReference type="EMBL" id="GAA4907904.1"/>
    </source>
</evidence>
<name>A0ABP9FN43_9ACTN</name>
<comment type="caution">
    <text evidence="1">The sequence shown here is derived from an EMBL/GenBank/DDBJ whole genome shotgun (WGS) entry which is preliminary data.</text>
</comment>
<sequence length="356" mass="38560">MTYRTPVLISDDPVAGHLAGARGWKVLRRDGQLLRFAGLDHAQTLALPPLPFSVGDGSLDAATVGGWDNLLNWLQKHIHQPMLVVAPDEWAAELALWAKASRGWPFGVWIDGAPPLHTPSAAACMLSNEGLFAPHPEALTDLANRWKEPFGELPATPLIDVVAPQQPTDARREPGVTRVLIVSHHKEPTLPDTAGLAVDLVTAVRRPGAGPREHFVADLGAPGTTTGPGALPAWAAVALAGDRDRPVAASDHIGGYWRWRLEDHFDQRADEYDVVWLTGEQYVAADFALYAKRRWYARIIDSTEATQVYPSEAEQAQVAYDTAGWRMQADAVLSGAESPEEIAALALALGDHGHPR</sequence>
<proteinExistence type="predicted"/>
<gene>
    <name evidence="1" type="ORF">GCM10025789_29250</name>
</gene>